<evidence type="ECO:0000256" key="5">
    <source>
        <dbReference type="ARBA" id="ARBA00022833"/>
    </source>
</evidence>
<feature type="domain" description="Xylanolytic transcriptional activator regulatory" evidence="8">
    <location>
        <begin position="500"/>
        <end position="686"/>
    </location>
</feature>
<keyword evidence="6" id="KW-0539">Nucleus</keyword>
<dbReference type="PANTHER" id="PTHR40626:SF30">
    <property type="entry name" value="FINGER DOMAIN PROTEIN, PUTATIVE (AFU_ORTHOLOGUE AFUA_4G13600)-RELATED"/>
    <property type="match status" value="1"/>
</dbReference>
<feature type="compositionally biased region" description="Low complexity" evidence="7">
    <location>
        <begin position="117"/>
        <end position="137"/>
    </location>
</feature>
<reference evidence="10" key="1">
    <citation type="submission" date="2019-06" db="EMBL/GenBank/DDBJ databases">
        <title>Draft genome sequence of the griseofulvin-producing fungus Xylaria cubensis strain G536.</title>
        <authorList>
            <person name="Mead M.E."/>
            <person name="Raja H.A."/>
            <person name="Steenwyk J.L."/>
            <person name="Knowles S.L."/>
            <person name="Oberlies N.H."/>
            <person name="Rokas A."/>
        </authorList>
    </citation>
    <scope>NUCLEOTIDE SEQUENCE [LARGE SCALE GENOMIC DNA]</scope>
    <source>
        <strain evidence="10">G536</strain>
    </source>
</reference>
<comment type="caution">
    <text evidence="9">The sequence shown here is derived from an EMBL/GenBank/DDBJ whole genome shotgun (WGS) entry which is preliminary data.</text>
</comment>
<dbReference type="EMBL" id="VFLP01000014">
    <property type="protein sequence ID" value="TRX95833.1"/>
    <property type="molecule type" value="Genomic_DNA"/>
</dbReference>
<feature type="region of interest" description="Disordered" evidence="7">
    <location>
        <begin position="1"/>
        <end position="154"/>
    </location>
</feature>
<dbReference type="STRING" id="2512241.A0A553I6L2"/>
<evidence type="ECO:0000256" key="7">
    <source>
        <dbReference type="SAM" id="MobiDB-lite"/>
    </source>
</evidence>
<evidence type="ECO:0000256" key="6">
    <source>
        <dbReference type="ARBA" id="ARBA00023242"/>
    </source>
</evidence>
<evidence type="ECO:0000256" key="3">
    <source>
        <dbReference type="ARBA" id="ARBA00022737"/>
    </source>
</evidence>
<keyword evidence="3" id="KW-0677">Repeat</keyword>
<accession>A0A553I6L2</accession>
<keyword evidence="4" id="KW-0863">Zinc-finger</keyword>
<dbReference type="AlphaFoldDB" id="A0A553I6L2"/>
<evidence type="ECO:0000256" key="2">
    <source>
        <dbReference type="ARBA" id="ARBA00022723"/>
    </source>
</evidence>
<evidence type="ECO:0000256" key="4">
    <source>
        <dbReference type="ARBA" id="ARBA00022771"/>
    </source>
</evidence>
<dbReference type="GO" id="GO:0000978">
    <property type="term" value="F:RNA polymerase II cis-regulatory region sequence-specific DNA binding"/>
    <property type="evidence" value="ECO:0007669"/>
    <property type="project" value="InterPro"/>
</dbReference>
<feature type="compositionally biased region" description="Basic and acidic residues" evidence="7">
    <location>
        <begin position="94"/>
        <end position="105"/>
    </location>
</feature>
<feature type="compositionally biased region" description="Polar residues" evidence="7">
    <location>
        <begin position="253"/>
        <end position="278"/>
    </location>
</feature>
<feature type="compositionally biased region" description="Low complexity" evidence="7">
    <location>
        <begin position="279"/>
        <end position="292"/>
    </location>
</feature>
<dbReference type="GO" id="GO:0005634">
    <property type="term" value="C:nucleus"/>
    <property type="evidence" value="ECO:0007669"/>
    <property type="project" value="UniProtKB-SubCell"/>
</dbReference>
<gene>
    <name evidence="9" type="ORF">FHL15_003387</name>
</gene>
<dbReference type="InterPro" id="IPR007219">
    <property type="entry name" value="XnlR_reg_dom"/>
</dbReference>
<dbReference type="InterPro" id="IPR051059">
    <property type="entry name" value="VerF-like"/>
</dbReference>
<evidence type="ECO:0000256" key="1">
    <source>
        <dbReference type="ARBA" id="ARBA00004123"/>
    </source>
</evidence>
<dbReference type="Proteomes" id="UP000319160">
    <property type="component" value="Unassembled WGS sequence"/>
</dbReference>
<comment type="subcellular location">
    <subcellularLocation>
        <location evidence="1">Nucleus</location>
    </subcellularLocation>
</comment>
<name>A0A553I6L2_9PEZI</name>
<evidence type="ECO:0000313" key="10">
    <source>
        <dbReference type="Proteomes" id="UP000319160"/>
    </source>
</evidence>
<sequence length="968" mass="106128">MADLKYIMDMEDDEDLGNDKYSRQPSLSGSARSLNPSSTPKKSDDNPPPSNSDLSKSQPRRRGLLSRSSKSTTTVSPTATASVDKAPPPSRSSLNERRSVDKTESMDPVGYGNYGHSSSSNMPPSSRSTVSSRPMTSAPGESSIPVKLTPITGRVSRAKKGVPVHICDKCKPPKTFTRAEHLRDSEFRTCSGIEQMLMTGGSEQDDRSGTDMTSNASRQTSQAPVERNPSMGILQAPMLPGNNGLSLADEIPTHTSYPGNASPYSTSQRGSISGQGPMSPSAHSSRSHSTSPQDDYILQVSPFGVHPSSMDGPRFQSISYGLEFEPRRSPAYPYMGLEGLPSLTIPDSTLPGHLSQESNWPSSASDSPYSTPDGAMIRGYDSPAPDVANQDIYYVPPQYHSPQQTVYPIDYTTAFADDAGGFYELHPQPFPVRSPTPPTVTLSAQPAENLVTVGLSVSNPATLLGRQKGPAALLRPYSDAAFLTALVPSSAALNAIPHYLDVYWKRFDVLFPLVHRRSLETRFDPILRCAMAAVGAQFLQSKEDRTNSHHLHGLAWQEARRRPEWSIQVMQAILLCEFYSRFRGSRAVTRTSEPFQSLYSRVANSQTSADCDSSTGTGHRHWEEWIVTESRRRLLAACFVLDVHTSMYHEHSTLHNFLTPTPPIPLVKPTQHLWEAQDLEAWETLVNSDPAQLSPVSLADEEITADHVNSAPPLDVGVYIASEALRLPRRSPASAVDTSIDLDLDSTRRMCDLFPGSAVANTYLALHHTPLRDLLAVSGDSWLFSRKILEPEDFQRRKHSVRTWSGSAHAGTASIFAAKALLAFLTNDNISNTFNSTATNQQGGEWNMSDISDYWALYVCALICWSIGQRTTRGAMGRDNIGLLSASTYNTNLSSDKAEDEAKGWLKMVASLSPETIQNVRGRREALGVVAMVRRRLENETVGGKSKLLVDTVRVLKTLEEEPNKARF</sequence>
<keyword evidence="5" id="KW-0862">Zinc</keyword>
<feature type="compositionally biased region" description="Polar residues" evidence="7">
    <location>
        <begin position="210"/>
        <end position="223"/>
    </location>
</feature>
<dbReference type="PANTHER" id="PTHR40626">
    <property type="entry name" value="MIP31509P"/>
    <property type="match status" value="1"/>
</dbReference>
<proteinExistence type="predicted"/>
<feature type="compositionally biased region" description="Low complexity" evidence="7">
    <location>
        <begin position="65"/>
        <end position="83"/>
    </location>
</feature>
<keyword evidence="2" id="KW-0479">Metal-binding</keyword>
<dbReference type="GO" id="GO:0000785">
    <property type="term" value="C:chromatin"/>
    <property type="evidence" value="ECO:0007669"/>
    <property type="project" value="TreeGrafter"/>
</dbReference>
<feature type="compositionally biased region" description="Polar residues" evidence="7">
    <location>
        <begin position="355"/>
        <end position="369"/>
    </location>
</feature>
<dbReference type="GO" id="GO:0000981">
    <property type="term" value="F:DNA-binding transcription factor activity, RNA polymerase II-specific"/>
    <property type="evidence" value="ECO:0007669"/>
    <property type="project" value="InterPro"/>
</dbReference>
<organism evidence="9 10">
    <name type="scientific">Xylaria flabelliformis</name>
    <dbReference type="NCBI Taxonomy" id="2512241"/>
    <lineage>
        <taxon>Eukaryota</taxon>
        <taxon>Fungi</taxon>
        <taxon>Dikarya</taxon>
        <taxon>Ascomycota</taxon>
        <taxon>Pezizomycotina</taxon>
        <taxon>Sordariomycetes</taxon>
        <taxon>Xylariomycetidae</taxon>
        <taxon>Xylariales</taxon>
        <taxon>Xylariaceae</taxon>
        <taxon>Xylaria</taxon>
    </lineage>
</organism>
<evidence type="ECO:0000313" key="9">
    <source>
        <dbReference type="EMBL" id="TRX95833.1"/>
    </source>
</evidence>
<dbReference type="Pfam" id="PF04082">
    <property type="entry name" value="Fungal_trans"/>
    <property type="match status" value="1"/>
</dbReference>
<protein>
    <recommendedName>
        <fullName evidence="8">Xylanolytic transcriptional activator regulatory domain-containing protein</fullName>
    </recommendedName>
</protein>
<keyword evidence="10" id="KW-1185">Reference proteome</keyword>
<feature type="region of interest" description="Disordered" evidence="7">
    <location>
        <begin position="347"/>
        <end position="369"/>
    </location>
</feature>
<dbReference type="GO" id="GO:0006351">
    <property type="term" value="P:DNA-templated transcription"/>
    <property type="evidence" value="ECO:0007669"/>
    <property type="project" value="InterPro"/>
</dbReference>
<feature type="compositionally biased region" description="Polar residues" evidence="7">
    <location>
        <begin position="23"/>
        <end position="40"/>
    </location>
</feature>
<dbReference type="CDD" id="cd12148">
    <property type="entry name" value="fungal_TF_MHR"/>
    <property type="match status" value="1"/>
</dbReference>
<feature type="region of interest" description="Disordered" evidence="7">
    <location>
        <begin position="199"/>
        <end position="294"/>
    </location>
</feature>
<dbReference type="OrthoDB" id="6077919at2759"/>
<dbReference type="GO" id="GO:0008270">
    <property type="term" value="F:zinc ion binding"/>
    <property type="evidence" value="ECO:0007669"/>
    <property type="project" value="UniProtKB-KW"/>
</dbReference>
<evidence type="ECO:0000259" key="8">
    <source>
        <dbReference type="Pfam" id="PF04082"/>
    </source>
</evidence>